<comment type="caution">
    <text evidence="2">The sequence shown here is derived from an EMBL/GenBank/DDBJ whole genome shotgun (WGS) entry which is preliminary data.</text>
</comment>
<feature type="transmembrane region" description="Helical" evidence="1">
    <location>
        <begin position="98"/>
        <end position="116"/>
    </location>
</feature>
<dbReference type="Proteomes" id="UP001200557">
    <property type="component" value="Unassembled WGS sequence"/>
</dbReference>
<keyword evidence="1" id="KW-0472">Membrane</keyword>
<feature type="transmembrane region" description="Helical" evidence="1">
    <location>
        <begin position="26"/>
        <end position="45"/>
    </location>
</feature>
<sequence>MGFVQSIKSCMAKSIDFSGRASRSEFWWFILFLSILHTVLANLFSQSEMAFSLHFGIIFQFGLDAPWWANLYTAIFGLPLISVFVRRAHDIGVGEDKICAALFICLAAYTILLKLSPTPNTQQWLLIIVALVFIAGFLLIATKRSDLLNNRFGPNPHSNPTEVPS</sequence>
<feature type="transmembrane region" description="Helical" evidence="1">
    <location>
        <begin position="65"/>
        <end position="86"/>
    </location>
</feature>
<evidence type="ECO:0000313" key="2">
    <source>
        <dbReference type="EMBL" id="MCF2869581.1"/>
    </source>
</evidence>
<evidence type="ECO:0000313" key="3">
    <source>
        <dbReference type="Proteomes" id="UP001200557"/>
    </source>
</evidence>
<proteinExistence type="predicted"/>
<dbReference type="EMBL" id="JAKGAQ010000001">
    <property type="protein sequence ID" value="MCF2869581.1"/>
    <property type="molecule type" value="Genomic_DNA"/>
</dbReference>
<feature type="transmembrane region" description="Helical" evidence="1">
    <location>
        <begin position="122"/>
        <end position="141"/>
    </location>
</feature>
<keyword evidence="1" id="KW-1133">Transmembrane helix</keyword>
<accession>A0ABS9CTP4</accession>
<organism evidence="2 3">
    <name type="scientific">Octadecabacter dasysiphoniae</name>
    <dbReference type="NCBI Taxonomy" id="2909341"/>
    <lineage>
        <taxon>Bacteria</taxon>
        <taxon>Pseudomonadati</taxon>
        <taxon>Pseudomonadota</taxon>
        <taxon>Alphaproteobacteria</taxon>
        <taxon>Rhodobacterales</taxon>
        <taxon>Roseobacteraceae</taxon>
        <taxon>Octadecabacter</taxon>
    </lineage>
</organism>
<dbReference type="InterPro" id="IPR008523">
    <property type="entry name" value="DUF805"/>
</dbReference>
<protein>
    <submittedName>
        <fullName evidence="2">DUF805 domain-containing protein</fullName>
    </submittedName>
</protein>
<name>A0ABS9CTP4_9RHOB</name>
<reference evidence="2 3" key="1">
    <citation type="submission" date="2022-01" db="EMBL/GenBank/DDBJ databases">
        <title>Octadecabacter sp. nov., isolated from a marine alga.</title>
        <authorList>
            <person name="Jin M.S."/>
            <person name="Kim H.M."/>
            <person name="Han D.M."/>
            <person name="Jung J.J."/>
            <person name="Jeon C.O."/>
        </authorList>
    </citation>
    <scope>NUCLEOTIDE SEQUENCE [LARGE SCALE GENOMIC DNA]</scope>
    <source>
        <strain evidence="2 3">G9-8</strain>
    </source>
</reference>
<keyword evidence="1" id="KW-0812">Transmembrane</keyword>
<dbReference type="RefSeq" id="WP_235223713.1">
    <property type="nucleotide sequence ID" value="NZ_JAKGAQ010000001.1"/>
</dbReference>
<dbReference type="Pfam" id="PF05656">
    <property type="entry name" value="DUF805"/>
    <property type="match status" value="1"/>
</dbReference>
<gene>
    <name evidence="2" type="ORF">L0664_00760</name>
</gene>
<evidence type="ECO:0000256" key="1">
    <source>
        <dbReference type="SAM" id="Phobius"/>
    </source>
</evidence>
<keyword evidence="3" id="KW-1185">Reference proteome</keyword>